<dbReference type="STRING" id="157687.HMPREF3180_00044"/>
<evidence type="ECO:0000313" key="3">
    <source>
        <dbReference type="EMBL" id="KXB70250.1"/>
    </source>
</evidence>
<protein>
    <submittedName>
        <fullName evidence="3">Oxidoreductase, NAD-binding domain protein</fullName>
    </submittedName>
</protein>
<dbReference type="InterPro" id="IPR055170">
    <property type="entry name" value="GFO_IDH_MocA-like_dom"/>
</dbReference>
<reference evidence="4" key="1">
    <citation type="submission" date="2016-01" db="EMBL/GenBank/DDBJ databases">
        <authorList>
            <person name="Mitreva M."/>
            <person name="Pepin K.H."/>
            <person name="Mihindukulasuriya K.A."/>
            <person name="Fulton R."/>
            <person name="Fronick C."/>
            <person name="O'Laughlin M."/>
            <person name="Miner T."/>
            <person name="Herter B."/>
            <person name="Rosa B.A."/>
            <person name="Cordes M."/>
            <person name="Tomlinson C."/>
            <person name="Wollam A."/>
            <person name="Palsikar V.B."/>
            <person name="Mardis E.R."/>
            <person name="Wilson R.K."/>
        </authorList>
    </citation>
    <scope>NUCLEOTIDE SEQUENCE [LARGE SCALE GENOMIC DNA]</scope>
    <source>
        <strain evidence="4">KA00185</strain>
    </source>
</reference>
<dbReference type="AlphaFoldDB" id="A0A134ARK7"/>
<dbReference type="Pfam" id="PF01408">
    <property type="entry name" value="GFO_IDH_MocA"/>
    <property type="match status" value="1"/>
</dbReference>
<dbReference type="Gene3D" id="3.40.50.720">
    <property type="entry name" value="NAD(P)-binding Rossmann-like Domain"/>
    <property type="match status" value="1"/>
</dbReference>
<name>A0A134ARK7_9FUSO</name>
<dbReference type="Proteomes" id="UP000070483">
    <property type="component" value="Unassembled WGS sequence"/>
</dbReference>
<dbReference type="OrthoDB" id="9815825at2"/>
<sequence>MKLGIVGSGMIVQEFLPSLVKLEGLEIMGMQGTKASIGKVEEICIKYGIPNFTDDFDELCEFRIDTVYIAVPNFLHFEFCKKALEKGLNVIVEKPMTTNYRQAKELSDLAKEKKLFLFEAITTLYFENYKKIKDWIGEIGDVKLVQSQYSQYSSRYDAFKRGEILPVFDLKKAGGALMDLGLYNLHYVLGLFGKPENVKYYANLERNIDTSGVLMMEYENFNAMCVCAKDSEGERIGVIQGSKGKIISEEAPGLVGKVTLKMYDGTMKSFDDGFSKDRVVPEFKAFIRAVNENDLEFCYKQLEKSLLVSEVQTKARIEAGIKFSQD</sequence>
<accession>A0A134ARK7</accession>
<keyword evidence="4" id="KW-1185">Reference proteome</keyword>
<comment type="caution">
    <text evidence="3">The sequence shown here is derived from an EMBL/GenBank/DDBJ whole genome shotgun (WGS) entry which is preliminary data.</text>
</comment>
<dbReference type="PANTHER" id="PTHR43054:SF1">
    <property type="entry name" value="SCYLLO-INOSITOL 2-DEHYDROGENASE (NADP(+)) IOLU"/>
    <property type="match status" value="1"/>
</dbReference>
<dbReference type="SUPFAM" id="SSF55347">
    <property type="entry name" value="Glyceraldehyde-3-phosphate dehydrogenase-like, C-terminal domain"/>
    <property type="match status" value="1"/>
</dbReference>
<feature type="domain" description="Gfo/Idh/MocA-like oxidoreductase N-terminal" evidence="1">
    <location>
        <begin position="2"/>
        <end position="117"/>
    </location>
</feature>
<dbReference type="InterPro" id="IPR000683">
    <property type="entry name" value="Gfo/Idh/MocA-like_OxRdtase_N"/>
</dbReference>
<dbReference type="PATRIC" id="fig|157687.3.peg.46"/>
<evidence type="ECO:0000313" key="4">
    <source>
        <dbReference type="Proteomes" id="UP000070483"/>
    </source>
</evidence>
<dbReference type="Pfam" id="PF22725">
    <property type="entry name" value="GFO_IDH_MocA_C3"/>
    <property type="match status" value="1"/>
</dbReference>
<dbReference type="RefSeq" id="WP_060917155.1">
    <property type="nucleotide sequence ID" value="NZ_KQ959999.1"/>
</dbReference>
<proteinExistence type="predicted"/>
<organism evidence="3 4">
    <name type="scientific">Leptotrichia wadei</name>
    <dbReference type="NCBI Taxonomy" id="157687"/>
    <lineage>
        <taxon>Bacteria</taxon>
        <taxon>Fusobacteriati</taxon>
        <taxon>Fusobacteriota</taxon>
        <taxon>Fusobacteriia</taxon>
        <taxon>Fusobacteriales</taxon>
        <taxon>Leptotrichiaceae</taxon>
        <taxon>Leptotrichia</taxon>
    </lineage>
</organism>
<dbReference type="EMBL" id="LSDD01000004">
    <property type="protein sequence ID" value="KXB70250.1"/>
    <property type="molecule type" value="Genomic_DNA"/>
</dbReference>
<dbReference type="PANTHER" id="PTHR43054">
    <property type="match status" value="1"/>
</dbReference>
<dbReference type="Gene3D" id="3.30.360.10">
    <property type="entry name" value="Dihydrodipicolinate Reductase, domain 2"/>
    <property type="match status" value="1"/>
</dbReference>
<feature type="domain" description="GFO/IDH/MocA-like oxidoreductase" evidence="2">
    <location>
        <begin position="137"/>
        <end position="246"/>
    </location>
</feature>
<evidence type="ECO:0000259" key="1">
    <source>
        <dbReference type="Pfam" id="PF01408"/>
    </source>
</evidence>
<dbReference type="GO" id="GO:0000166">
    <property type="term" value="F:nucleotide binding"/>
    <property type="evidence" value="ECO:0007669"/>
    <property type="project" value="InterPro"/>
</dbReference>
<evidence type="ECO:0000259" key="2">
    <source>
        <dbReference type="Pfam" id="PF22725"/>
    </source>
</evidence>
<dbReference type="SUPFAM" id="SSF51735">
    <property type="entry name" value="NAD(P)-binding Rossmann-fold domains"/>
    <property type="match status" value="1"/>
</dbReference>
<dbReference type="InterPro" id="IPR036291">
    <property type="entry name" value="NAD(P)-bd_dom_sf"/>
</dbReference>
<gene>
    <name evidence="3" type="ORF">HMPREF3180_00044</name>
</gene>